<dbReference type="EMBL" id="BAAATD010000006">
    <property type="protein sequence ID" value="GAA2609543.1"/>
    <property type="molecule type" value="Genomic_DNA"/>
</dbReference>
<proteinExistence type="predicted"/>
<dbReference type="InterPro" id="IPR057972">
    <property type="entry name" value="Terminase_7"/>
</dbReference>
<evidence type="ECO:0000256" key="1">
    <source>
        <dbReference type="SAM" id="MobiDB-lite"/>
    </source>
</evidence>
<keyword evidence="3" id="KW-1185">Reference proteome</keyword>
<name>A0ABN3Q3B8_9ACTN</name>
<protein>
    <recommendedName>
        <fullName evidence="4">Terminase small subunit</fullName>
    </recommendedName>
</protein>
<evidence type="ECO:0000313" key="3">
    <source>
        <dbReference type="Proteomes" id="UP001501509"/>
    </source>
</evidence>
<accession>A0ABN3Q3B8</accession>
<dbReference type="Proteomes" id="UP001501509">
    <property type="component" value="Unassembled WGS sequence"/>
</dbReference>
<evidence type="ECO:0000313" key="2">
    <source>
        <dbReference type="EMBL" id="GAA2609543.1"/>
    </source>
</evidence>
<dbReference type="Pfam" id="PF25673">
    <property type="entry name" value="Terminase_7"/>
    <property type="match status" value="1"/>
</dbReference>
<gene>
    <name evidence="2" type="ORF">GCM10010411_49770</name>
</gene>
<organism evidence="2 3">
    <name type="scientific">Actinomadura fulvescens</name>
    <dbReference type="NCBI Taxonomy" id="46160"/>
    <lineage>
        <taxon>Bacteria</taxon>
        <taxon>Bacillati</taxon>
        <taxon>Actinomycetota</taxon>
        <taxon>Actinomycetes</taxon>
        <taxon>Streptosporangiales</taxon>
        <taxon>Thermomonosporaceae</taxon>
        <taxon>Actinomadura</taxon>
    </lineage>
</organism>
<comment type="caution">
    <text evidence="2">The sequence shown here is derived from an EMBL/GenBank/DDBJ whole genome shotgun (WGS) entry which is preliminary data.</text>
</comment>
<feature type="region of interest" description="Disordered" evidence="1">
    <location>
        <begin position="1"/>
        <end position="33"/>
    </location>
</feature>
<evidence type="ECO:0008006" key="4">
    <source>
        <dbReference type="Google" id="ProtNLM"/>
    </source>
</evidence>
<reference evidence="2 3" key="1">
    <citation type="journal article" date="2019" name="Int. J. Syst. Evol. Microbiol.">
        <title>The Global Catalogue of Microorganisms (GCM) 10K type strain sequencing project: providing services to taxonomists for standard genome sequencing and annotation.</title>
        <authorList>
            <consortium name="The Broad Institute Genomics Platform"/>
            <consortium name="The Broad Institute Genome Sequencing Center for Infectious Disease"/>
            <person name="Wu L."/>
            <person name="Ma J."/>
        </authorList>
    </citation>
    <scope>NUCLEOTIDE SEQUENCE [LARGE SCALE GENOMIC DNA]</scope>
    <source>
        <strain evidence="2 3">JCM 6833</strain>
    </source>
</reference>
<sequence length="143" mass="15853">MATKGPVPKRSDQRRRRNENPEGIPTTEVPRIGATVDAPPLGFVTHDLAMDFYASLARSEQAHYFEPSDWQAARILTMELGRMLNAGKPSGQLYTALWSAMGDLLATEGQRRRLRFEIDRTPSGGEDKQNAAVIDLAKRLGMA</sequence>